<protein>
    <recommendedName>
        <fullName evidence="1">OCRE domain-containing protein</fullName>
    </recommendedName>
</protein>
<proteinExistence type="predicted"/>
<dbReference type="InterPro" id="IPR041591">
    <property type="entry name" value="OCRE"/>
</dbReference>
<dbReference type="Proteomes" id="UP000887013">
    <property type="component" value="Unassembled WGS sequence"/>
</dbReference>
<comment type="caution">
    <text evidence="2">The sequence shown here is derived from an EMBL/GenBank/DDBJ whole genome shotgun (WGS) entry which is preliminary data.</text>
</comment>
<gene>
    <name evidence="2" type="ORF">NPIL_436651</name>
</gene>
<dbReference type="Pfam" id="PF17780">
    <property type="entry name" value="OCRE"/>
    <property type="match status" value="1"/>
</dbReference>
<keyword evidence="3" id="KW-1185">Reference proteome</keyword>
<dbReference type="EMBL" id="BMAW01007850">
    <property type="protein sequence ID" value="GFT05711.1"/>
    <property type="molecule type" value="Genomic_DNA"/>
</dbReference>
<organism evidence="2 3">
    <name type="scientific">Nephila pilipes</name>
    <name type="common">Giant wood spider</name>
    <name type="synonym">Nephila maculata</name>
    <dbReference type="NCBI Taxonomy" id="299642"/>
    <lineage>
        <taxon>Eukaryota</taxon>
        <taxon>Metazoa</taxon>
        <taxon>Ecdysozoa</taxon>
        <taxon>Arthropoda</taxon>
        <taxon>Chelicerata</taxon>
        <taxon>Arachnida</taxon>
        <taxon>Araneae</taxon>
        <taxon>Araneomorphae</taxon>
        <taxon>Entelegynae</taxon>
        <taxon>Araneoidea</taxon>
        <taxon>Nephilidae</taxon>
        <taxon>Nephila</taxon>
    </lineage>
</organism>
<feature type="domain" description="OCRE" evidence="1">
    <location>
        <begin position="189"/>
        <end position="237"/>
    </location>
</feature>
<evidence type="ECO:0000313" key="2">
    <source>
        <dbReference type="EMBL" id="GFT05711.1"/>
    </source>
</evidence>
<evidence type="ECO:0000313" key="3">
    <source>
        <dbReference type="Proteomes" id="UP000887013"/>
    </source>
</evidence>
<sequence>MKLQNEDFHAPEPHVNTEAKKLIFHPRTRKKGSNQDNDFLQTLHQLKSLGEIFNLPPGHLTNEFLRETNSSLASMPQQLVSLLLHYAPPAERRLVSLNGKSFTHTLFQTQTECDNSCSSVHDTSGTDICTVESEVDTYNCTEIGYDSPKKWDFQKKEDSQIMNEEKEDNFSPCKKADAENDDFTCGNHSNDYIYDEQTKMYYSVSTGYYYDVNTELFYVPQTGSYYKYDYSENKYELVKNTKGICDSSLIHTCESVVDKVDNLNINDDVISSCFENEESSPEEKGYIGSFR</sequence>
<accession>A0A8X6TEB7</accession>
<dbReference type="AlphaFoldDB" id="A0A8X6TEB7"/>
<reference evidence="2" key="1">
    <citation type="submission" date="2020-08" db="EMBL/GenBank/DDBJ databases">
        <title>Multicomponent nature underlies the extraordinary mechanical properties of spider dragline silk.</title>
        <authorList>
            <person name="Kono N."/>
            <person name="Nakamura H."/>
            <person name="Mori M."/>
            <person name="Yoshida Y."/>
            <person name="Ohtoshi R."/>
            <person name="Malay A.D."/>
            <person name="Moran D.A.P."/>
            <person name="Tomita M."/>
            <person name="Numata K."/>
            <person name="Arakawa K."/>
        </authorList>
    </citation>
    <scope>NUCLEOTIDE SEQUENCE</scope>
</reference>
<name>A0A8X6TEB7_NEPPI</name>
<evidence type="ECO:0000259" key="1">
    <source>
        <dbReference type="Pfam" id="PF17780"/>
    </source>
</evidence>
<dbReference type="OrthoDB" id="6538198at2759"/>